<dbReference type="Gene3D" id="1.20.120.890">
    <property type="entry name" value="tRNA(Met) cytidine acetyltransferase, tail domain"/>
    <property type="match status" value="1"/>
</dbReference>
<dbReference type="Gene3D" id="3.40.630.30">
    <property type="match status" value="1"/>
</dbReference>
<feature type="domain" description="TmcA/NAT10 N-terminal" evidence="7">
    <location>
        <begin position="5"/>
        <end position="146"/>
    </location>
</feature>
<dbReference type="InterPro" id="IPR027417">
    <property type="entry name" value="P-loop_NTPase"/>
</dbReference>
<name>W7QCU7_9ALTE</name>
<dbReference type="GO" id="GO:1990883">
    <property type="term" value="F:18S rRNA cytidine N-acetyltransferase activity"/>
    <property type="evidence" value="ECO:0007669"/>
    <property type="project" value="TreeGrafter"/>
</dbReference>
<dbReference type="Pfam" id="PF08351">
    <property type="entry name" value="TmcA_N"/>
    <property type="match status" value="1"/>
</dbReference>
<keyword evidence="1" id="KW-0808">Transferase</keyword>
<dbReference type="Pfam" id="PF13718">
    <property type="entry name" value="GNAT_acetyltr_2"/>
    <property type="match status" value="1"/>
</dbReference>
<dbReference type="SUPFAM" id="SSF52540">
    <property type="entry name" value="P-loop containing nucleoside triphosphate hydrolases"/>
    <property type="match status" value="1"/>
</dbReference>
<dbReference type="InterPro" id="IPR007807">
    <property type="entry name" value="TcmA/NAT10_helicase"/>
</dbReference>
<dbReference type="PANTHER" id="PTHR10925">
    <property type="entry name" value="N-ACETYLTRANSFERASE 10"/>
    <property type="match status" value="1"/>
</dbReference>
<comment type="caution">
    <text evidence="9">The sequence shown here is derived from an EMBL/GenBank/DDBJ whole genome shotgun (WGS) entry which is preliminary data.</text>
</comment>
<dbReference type="SUPFAM" id="SSF55729">
    <property type="entry name" value="Acyl-CoA N-acyltransferases (Nat)"/>
    <property type="match status" value="1"/>
</dbReference>
<dbReference type="Proteomes" id="UP000019276">
    <property type="component" value="Unassembled WGS sequence"/>
</dbReference>
<keyword evidence="5" id="KW-0012">Acyltransferase</keyword>
<dbReference type="InterPro" id="IPR038321">
    <property type="entry name" value="TmcA_C_sf"/>
</dbReference>
<dbReference type="EMBL" id="ARZY01000020">
    <property type="protein sequence ID" value="EWH09746.1"/>
    <property type="molecule type" value="Genomic_DNA"/>
</dbReference>
<evidence type="ECO:0000256" key="5">
    <source>
        <dbReference type="ARBA" id="ARBA00023315"/>
    </source>
</evidence>
<dbReference type="PANTHER" id="PTHR10925:SF5">
    <property type="entry name" value="RNA CYTIDINE ACETYLTRANSFERASE"/>
    <property type="match status" value="1"/>
</dbReference>
<keyword evidence="3" id="KW-0547">Nucleotide-binding</keyword>
<dbReference type="AlphaFoldDB" id="W7QCU7"/>
<dbReference type="STRING" id="1328313.DS2_11458"/>
<dbReference type="GO" id="GO:0051392">
    <property type="term" value="F:tRNA cytidine N4-acetyltransferase activity"/>
    <property type="evidence" value="ECO:0007669"/>
    <property type="project" value="TreeGrafter"/>
</dbReference>
<feature type="domain" description="N-acetyltransferase" evidence="8">
    <location>
        <begin position="381"/>
        <end position="494"/>
    </location>
</feature>
<gene>
    <name evidence="9" type="ORF">DS2_11458</name>
</gene>
<organism evidence="9 10">
    <name type="scientific">Catenovulum agarivorans DS-2</name>
    <dbReference type="NCBI Taxonomy" id="1328313"/>
    <lineage>
        <taxon>Bacteria</taxon>
        <taxon>Pseudomonadati</taxon>
        <taxon>Pseudomonadota</taxon>
        <taxon>Gammaproteobacteria</taxon>
        <taxon>Alteromonadales</taxon>
        <taxon>Alteromonadaceae</taxon>
        <taxon>Catenovulum</taxon>
    </lineage>
</organism>
<sequence length="683" mass="77074">MSTTAINAFLRELKHLGWRCPILIKGDQPFRFQVAQDIIAQQAWSNGITPDTFSNTNKHIQAYLGQEVDYVWFDNQQFLDIDVMCALVGSIKHGGALILTLADDFIEQDTTSVNSLPHPYNQQKNFYSVYFARLWQLTSKTAGCIIQNQQMLQINPVPQLPQTAFVQPSGLTQDQLALVEKLKKPKTNGHYFIKADRGRGKSTVLAAIVAEYVKTNTQVVITAPAKRCLTTFYYWLKQWQVDLAKVCFVAPDQLTQLLDKASLINQVLIVDEAAALPSQLLKSICHQFKSVIYATTEQGYEGSGKGLSQHFIKQLAQSKQLQQIHQLTLPIRWALNDPLETWLNRVCLPNEATNANAIQSEQITFAIVKPCEQQHDVWADIFALLSQAHYRTTPSDLKHMLDSPALKTCIGQNNRGQIVAAMLLSTEGALEHDLITQVVFGKRRPNGHLIPQIIAAQSGITEFAQLKGLRVVRIAVVESLRRQNIATKMLKWLESNSPDTDYIASSFAANAEVSNFWIKNKFTLARVSTTAEHHSGLFSSVYIKLLNQHNQAILDQVAQQGLRQLNFYLASHYQNVDSALIWLWLGQFEHNNISYNFDLVAGFAHHSTNLYAALPDLNAYCRATARLIRQQLDQRQQHILAEVVLKQRGLNQVAVQNQLTGQKQLVKYLRALIKQLLQQMESV</sequence>
<dbReference type="InterPro" id="IPR032672">
    <property type="entry name" value="TmcA/NAT10/Kre33"/>
</dbReference>
<keyword evidence="10" id="KW-1185">Reference proteome</keyword>
<feature type="domain" description="TcmA/NAT10 helicase" evidence="6">
    <location>
        <begin position="193"/>
        <end position="348"/>
    </location>
</feature>
<dbReference type="GO" id="GO:0051391">
    <property type="term" value="P:tRNA acetylation"/>
    <property type="evidence" value="ECO:0007669"/>
    <property type="project" value="TreeGrafter"/>
</dbReference>
<dbReference type="Gene3D" id="3.40.50.300">
    <property type="entry name" value="P-loop containing nucleotide triphosphate hydrolases"/>
    <property type="match status" value="1"/>
</dbReference>
<evidence type="ECO:0000256" key="3">
    <source>
        <dbReference type="ARBA" id="ARBA00022741"/>
    </source>
</evidence>
<dbReference type="eggNOG" id="COG1444">
    <property type="taxonomic scope" value="Bacteria"/>
</dbReference>
<dbReference type="InterPro" id="IPR000182">
    <property type="entry name" value="GNAT_dom"/>
</dbReference>
<keyword evidence="2" id="KW-0819">tRNA processing</keyword>
<evidence type="ECO:0000259" key="8">
    <source>
        <dbReference type="Pfam" id="PF13718"/>
    </source>
</evidence>
<protein>
    <submittedName>
        <fullName evidence="9">Uncharacterized protein</fullName>
    </submittedName>
</protein>
<proteinExistence type="predicted"/>
<dbReference type="GO" id="GO:0000049">
    <property type="term" value="F:tRNA binding"/>
    <property type="evidence" value="ECO:0007669"/>
    <property type="project" value="TreeGrafter"/>
</dbReference>
<accession>W7QCU7</accession>
<dbReference type="Gene3D" id="3.40.50.11040">
    <property type="match status" value="1"/>
</dbReference>
<dbReference type="GO" id="GO:1904812">
    <property type="term" value="P:rRNA acetylation involved in maturation of SSU-rRNA"/>
    <property type="evidence" value="ECO:0007669"/>
    <property type="project" value="TreeGrafter"/>
</dbReference>
<evidence type="ECO:0000256" key="4">
    <source>
        <dbReference type="ARBA" id="ARBA00022840"/>
    </source>
</evidence>
<evidence type="ECO:0000313" key="10">
    <source>
        <dbReference type="Proteomes" id="UP000019276"/>
    </source>
</evidence>
<evidence type="ECO:0000259" key="6">
    <source>
        <dbReference type="Pfam" id="PF05127"/>
    </source>
</evidence>
<dbReference type="InterPro" id="IPR013562">
    <property type="entry name" value="TmcA/NAT10_N"/>
</dbReference>
<dbReference type="InterPro" id="IPR016181">
    <property type="entry name" value="Acyl_CoA_acyltransferase"/>
</dbReference>
<evidence type="ECO:0000313" key="9">
    <source>
        <dbReference type="EMBL" id="EWH09746.1"/>
    </source>
</evidence>
<dbReference type="GO" id="GO:0002101">
    <property type="term" value="P:tRNA wobble cytosine modification"/>
    <property type="evidence" value="ECO:0007669"/>
    <property type="project" value="TreeGrafter"/>
</dbReference>
<evidence type="ECO:0000256" key="2">
    <source>
        <dbReference type="ARBA" id="ARBA00022694"/>
    </source>
</evidence>
<keyword evidence="4" id="KW-0067">ATP-binding</keyword>
<dbReference type="RefSeq" id="WP_160168564.1">
    <property type="nucleotide sequence ID" value="NZ_ARZY01000020.1"/>
</dbReference>
<evidence type="ECO:0000256" key="1">
    <source>
        <dbReference type="ARBA" id="ARBA00022679"/>
    </source>
</evidence>
<reference evidence="9 10" key="1">
    <citation type="journal article" date="2014" name="Genome Announc.">
        <title>Draft Genome Sequence of the Agar-Degrading Bacterium Catenovulum sp. Strain DS-2, Isolated from Intestines of Haliotis diversicolor.</title>
        <authorList>
            <person name="Shan D."/>
            <person name="Li X."/>
            <person name="Gu Z."/>
            <person name="Wei G."/>
            <person name="Gao Z."/>
            <person name="Shao Z."/>
        </authorList>
    </citation>
    <scope>NUCLEOTIDE SEQUENCE [LARGE SCALE GENOMIC DNA]</scope>
    <source>
        <strain evidence="9 10">DS-2</strain>
    </source>
</reference>
<dbReference type="GO" id="GO:0005524">
    <property type="term" value="F:ATP binding"/>
    <property type="evidence" value="ECO:0007669"/>
    <property type="project" value="UniProtKB-KW"/>
</dbReference>
<dbReference type="Pfam" id="PF05127">
    <property type="entry name" value="NAT10_TcmA_helicase"/>
    <property type="match status" value="1"/>
</dbReference>
<evidence type="ECO:0000259" key="7">
    <source>
        <dbReference type="Pfam" id="PF08351"/>
    </source>
</evidence>
<dbReference type="OrthoDB" id="5578851at2"/>